<dbReference type="Pfam" id="PF13286">
    <property type="entry name" value="HD_assoc"/>
    <property type="match status" value="1"/>
</dbReference>
<dbReference type="HAMAP" id="MF_01212">
    <property type="entry name" value="dGTPase_type2"/>
    <property type="match status" value="1"/>
</dbReference>
<dbReference type="CDD" id="cd00077">
    <property type="entry name" value="HDc"/>
    <property type="match status" value="1"/>
</dbReference>
<dbReference type="SMART" id="SM00471">
    <property type="entry name" value="HDc"/>
    <property type="match status" value="1"/>
</dbReference>
<reference evidence="6" key="1">
    <citation type="journal article" date="2010" name="Stand. Genomic Sci.">
        <title>Complete genome sequence of 'Thermobaculum terrenum' type strain (YNP1).</title>
        <authorList>
            <person name="Kiss H."/>
            <person name="Cleland D."/>
            <person name="Lapidus A."/>
            <person name="Lucas S."/>
            <person name="Glavina Del Rio T."/>
            <person name="Nolan M."/>
            <person name="Tice H."/>
            <person name="Han C."/>
            <person name="Goodwin L."/>
            <person name="Pitluck S."/>
            <person name="Liolios K."/>
            <person name="Ivanova N."/>
            <person name="Mavromatis K."/>
            <person name="Ovchinnikova G."/>
            <person name="Pati A."/>
            <person name="Chen A."/>
            <person name="Palaniappan K."/>
            <person name="Land M."/>
            <person name="Hauser L."/>
            <person name="Chang Y."/>
            <person name="Jeffries C."/>
            <person name="Lu M."/>
            <person name="Brettin T."/>
            <person name="Detter J."/>
            <person name="Goker M."/>
            <person name="Tindall B."/>
            <person name="Beck B."/>
            <person name="McDermott T."/>
            <person name="Woyke T."/>
            <person name="Bristow J."/>
            <person name="Eisen J."/>
            <person name="Markowitz V."/>
            <person name="Hugenholtz P."/>
            <person name="Kyrpides N."/>
            <person name="Klenk H."/>
            <person name="Cheng J."/>
        </authorList>
    </citation>
    <scope>NUCLEOTIDE SEQUENCE [LARGE SCALE GENOMIC DNA]</scope>
    <source>
        <strain evidence="6">ATCC BAA-798 / YNP1</strain>
    </source>
</reference>
<comment type="similarity">
    <text evidence="2">Belongs to the dGTPase family. Type 2 subfamily.</text>
</comment>
<name>D1CD75_THET1</name>
<dbReference type="PANTHER" id="PTHR35795">
    <property type="entry name" value="SLR1885 PROTEIN"/>
    <property type="match status" value="1"/>
</dbReference>
<dbReference type="HOGENOM" id="CLU_028163_1_1_0"/>
<sequence length="352" mass="39828">MKDVSLESIRLRLEREEISRLSPLAAKSAYSKGRQRPEQPSETRTEFARDRDRILHSKSFRRLKYKTQVFFSPAGDHYRTRLSHTLEVAQIARTISRALRLNEDLTEAIALGHDVGHAPFGHAGERALDALVPGGFIHSQQSLRVLEVLEKDGKGLNLTWEVRDGISYHSKHEESVSEPLISMPSTLEGCVVRVADAIAYLNADIDDAIRAGLITFHDLPQEAIAVLGSSHGERIEAMVHSIIRESWGISEGDSSATIRMESKLLKATDILRDFMFKNVYRHPAVEKEAQKAMMVVTKLYEYFASHPEEFKTYLGNEESNTDWTVADYVSGMTDRFACNLFVKLFTPQSWSY</sequence>
<feature type="compositionally biased region" description="Basic and acidic residues" evidence="3">
    <location>
        <begin position="35"/>
        <end position="47"/>
    </location>
</feature>
<accession>D1CD75</accession>
<dbReference type="InterPro" id="IPR003607">
    <property type="entry name" value="HD/PDEase_dom"/>
</dbReference>
<dbReference type="OrthoDB" id="9803619at2"/>
<dbReference type="InterPro" id="IPR026875">
    <property type="entry name" value="PHydrolase_assoc_dom"/>
</dbReference>
<feature type="domain" description="HD" evidence="4">
    <location>
        <begin position="81"/>
        <end position="201"/>
    </location>
</feature>
<dbReference type="NCBIfam" id="TIGR01353">
    <property type="entry name" value="dGTP_triPase"/>
    <property type="match status" value="1"/>
</dbReference>
<evidence type="ECO:0000259" key="4">
    <source>
        <dbReference type="PROSITE" id="PS51831"/>
    </source>
</evidence>
<dbReference type="RefSeq" id="WP_012875771.1">
    <property type="nucleotide sequence ID" value="NC_013525.1"/>
</dbReference>
<gene>
    <name evidence="5" type="ordered locus">Tter_1834</name>
</gene>
<proteinExistence type="inferred from homology"/>
<organism evidence="5 6">
    <name type="scientific">Thermobaculum terrenum (strain ATCC BAA-798 / CCMEE 7001 / YNP1)</name>
    <dbReference type="NCBI Taxonomy" id="525904"/>
    <lineage>
        <taxon>Bacteria</taxon>
        <taxon>Bacillati</taxon>
        <taxon>Chloroflexota</taxon>
        <taxon>Chloroflexia</taxon>
        <taxon>Candidatus Thermobaculales</taxon>
        <taxon>Candidatus Thermobaculaceae</taxon>
        <taxon>Thermobaculum</taxon>
    </lineage>
</organism>
<evidence type="ECO:0000313" key="6">
    <source>
        <dbReference type="Proteomes" id="UP000000323"/>
    </source>
</evidence>
<keyword evidence="6" id="KW-1185">Reference proteome</keyword>
<dbReference type="InterPro" id="IPR006674">
    <property type="entry name" value="HD_domain"/>
</dbReference>
<evidence type="ECO:0000256" key="3">
    <source>
        <dbReference type="SAM" id="MobiDB-lite"/>
    </source>
</evidence>
<dbReference type="Proteomes" id="UP000000323">
    <property type="component" value="Chromosome 1"/>
</dbReference>
<dbReference type="InterPro" id="IPR051094">
    <property type="entry name" value="Diverse_Catalytic_Enzymes"/>
</dbReference>
<dbReference type="InterPro" id="IPR023023">
    <property type="entry name" value="dNTPase_2"/>
</dbReference>
<dbReference type="InterPro" id="IPR006261">
    <property type="entry name" value="dGTPase"/>
</dbReference>
<protein>
    <recommendedName>
        <fullName evidence="2">Deoxyguanosinetriphosphate triphosphohydrolase-like protein</fullName>
    </recommendedName>
</protein>
<dbReference type="SUPFAM" id="SSF109604">
    <property type="entry name" value="HD-domain/PDEase-like"/>
    <property type="match status" value="1"/>
</dbReference>
<dbReference type="GO" id="GO:0016793">
    <property type="term" value="F:triphosphoric monoester hydrolase activity"/>
    <property type="evidence" value="ECO:0007669"/>
    <property type="project" value="InterPro"/>
</dbReference>
<dbReference type="PANTHER" id="PTHR35795:SF1">
    <property type="entry name" value="BIS(5'-NUCLEOSYL)-TETRAPHOSPHATASE, SYMMETRICAL"/>
    <property type="match status" value="1"/>
</dbReference>
<dbReference type="PROSITE" id="PS51831">
    <property type="entry name" value="HD"/>
    <property type="match status" value="1"/>
</dbReference>
<evidence type="ECO:0000313" key="5">
    <source>
        <dbReference type="EMBL" id="ACZ42740.1"/>
    </source>
</evidence>
<dbReference type="KEGG" id="ttr:Tter_1834"/>
<feature type="region of interest" description="Disordered" evidence="3">
    <location>
        <begin position="26"/>
        <end position="47"/>
    </location>
</feature>
<dbReference type="eggNOG" id="COG0232">
    <property type="taxonomic scope" value="Bacteria"/>
</dbReference>
<keyword evidence="1 2" id="KW-0378">Hydrolase</keyword>
<dbReference type="STRING" id="525904.Tter_1834"/>
<dbReference type="AlphaFoldDB" id="D1CD75"/>
<dbReference type="NCBIfam" id="NF002327">
    <property type="entry name" value="PRK01286.1-2"/>
    <property type="match status" value="1"/>
</dbReference>
<evidence type="ECO:0000256" key="2">
    <source>
        <dbReference type="HAMAP-Rule" id="MF_01212"/>
    </source>
</evidence>
<evidence type="ECO:0000256" key="1">
    <source>
        <dbReference type="ARBA" id="ARBA00022801"/>
    </source>
</evidence>
<dbReference type="Gene3D" id="1.10.3210.10">
    <property type="entry name" value="Hypothetical protein af1432"/>
    <property type="match status" value="1"/>
</dbReference>
<dbReference type="EMBL" id="CP001825">
    <property type="protein sequence ID" value="ACZ42740.1"/>
    <property type="molecule type" value="Genomic_DNA"/>
</dbReference>
<dbReference type="Pfam" id="PF01966">
    <property type="entry name" value="HD"/>
    <property type="match status" value="1"/>
</dbReference>